<keyword evidence="3 7" id="KW-0489">Methyltransferase</keyword>
<dbReference type="InterPro" id="IPR003358">
    <property type="entry name" value="tRNA_(Gua-N-7)_MeTrfase_Trmb"/>
</dbReference>
<keyword evidence="5 7" id="KW-0949">S-adenosyl-L-methionine</keyword>
<feature type="binding site" evidence="7">
    <location>
        <position position="142"/>
    </location>
    <ligand>
        <name>substrate</name>
    </ligand>
</feature>
<gene>
    <name evidence="7" type="primary">trmB</name>
    <name evidence="8" type="ORF">PQO03_00070</name>
</gene>
<dbReference type="HAMAP" id="MF_01057">
    <property type="entry name" value="tRNA_methyltr_TrmB"/>
    <property type="match status" value="1"/>
</dbReference>
<feature type="binding site" evidence="7">
    <location>
        <begin position="175"/>
        <end position="178"/>
    </location>
    <ligand>
        <name>substrate</name>
    </ligand>
</feature>
<feature type="binding site" evidence="7">
    <location>
        <position position="56"/>
    </location>
    <ligand>
        <name>S-adenosyl-L-methionine</name>
        <dbReference type="ChEBI" id="CHEBI:59789"/>
    </ligand>
</feature>
<evidence type="ECO:0000256" key="2">
    <source>
        <dbReference type="ARBA" id="ARBA00003015"/>
    </source>
</evidence>
<evidence type="ECO:0000256" key="3">
    <source>
        <dbReference type="ARBA" id="ARBA00022603"/>
    </source>
</evidence>
<evidence type="ECO:0000256" key="4">
    <source>
        <dbReference type="ARBA" id="ARBA00022679"/>
    </source>
</evidence>
<dbReference type="GO" id="GO:0032259">
    <property type="term" value="P:methylation"/>
    <property type="evidence" value="ECO:0007669"/>
    <property type="project" value="UniProtKB-KW"/>
</dbReference>
<protein>
    <recommendedName>
        <fullName evidence="7">tRNA (guanine-N(7)-)-methyltransferase</fullName>
        <ecNumber evidence="7">2.1.1.33</ecNumber>
    </recommendedName>
    <alternativeName>
        <fullName evidence="7">tRNA (guanine(46)-N(7))-methyltransferase</fullName>
    </alternativeName>
    <alternativeName>
        <fullName evidence="7">tRNA(m7G46)-methyltransferase</fullName>
    </alternativeName>
</protein>
<evidence type="ECO:0000256" key="5">
    <source>
        <dbReference type="ARBA" id="ARBA00022691"/>
    </source>
</evidence>
<dbReference type="InterPro" id="IPR055361">
    <property type="entry name" value="tRNA_methyltr_TrmB_bact"/>
</dbReference>
<comment type="caution">
    <text evidence="7">Lacks conserved residue(s) required for the propagation of feature annotation.</text>
</comment>
<dbReference type="Proteomes" id="UP001214250">
    <property type="component" value="Chromosome 1"/>
</dbReference>
<feature type="binding site" evidence="7">
    <location>
        <position position="106"/>
    </location>
    <ligand>
        <name>S-adenosyl-L-methionine</name>
        <dbReference type="ChEBI" id="CHEBI:59789"/>
    </ligand>
</feature>
<dbReference type="PANTHER" id="PTHR23417">
    <property type="entry name" value="3-DEOXY-D-MANNO-OCTULOSONIC-ACID TRANSFERASE/TRNA GUANINE-N 7 - -METHYLTRANSFERASE"/>
    <property type="match status" value="1"/>
</dbReference>
<dbReference type="Pfam" id="PF02390">
    <property type="entry name" value="Methyltransf_4"/>
    <property type="match status" value="1"/>
</dbReference>
<dbReference type="GO" id="GO:0008168">
    <property type="term" value="F:methyltransferase activity"/>
    <property type="evidence" value="ECO:0007669"/>
    <property type="project" value="UniProtKB-KW"/>
</dbReference>
<evidence type="ECO:0000256" key="7">
    <source>
        <dbReference type="HAMAP-Rule" id="MF_01057"/>
    </source>
</evidence>
<keyword evidence="6 7" id="KW-0819">tRNA processing</keyword>
<organism evidence="8 9">
    <name type="scientific">Lentisphaera profundi</name>
    <dbReference type="NCBI Taxonomy" id="1658616"/>
    <lineage>
        <taxon>Bacteria</taxon>
        <taxon>Pseudomonadati</taxon>
        <taxon>Lentisphaerota</taxon>
        <taxon>Lentisphaeria</taxon>
        <taxon>Lentisphaerales</taxon>
        <taxon>Lentisphaeraceae</taxon>
        <taxon>Lentisphaera</taxon>
    </lineage>
</organism>
<dbReference type="EC" id="2.1.1.33" evidence="7"/>
<evidence type="ECO:0000256" key="1">
    <source>
        <dbReference type="ARBA" id="ARBA00000142"/>
    </source>
</evidence>
<keyword evidence="4 7" id="KW-0808">Transferase</keyword>
<proteinExistence type="inferred from homology"/>
<feature type="binding site" evidence="7">
    <location>
        <position position="31"/>
    </location>
    <ligand>
        <name>S-adenosyl-L-methionine</name>
        <dbReference type="ChEBI" id="CHEBI:59789"/>
    </ligand>
</feature>
<reference evidence="8 9" key="1">
    <citation type="submission" date="2023-02" db="EMBL/GenBank/DDBJ databases">
        <title>Genome sequence of Lentisphaera profundi SAORIC-696.</title>
        <authorList>
            <person name="Kim e."/>
            <person name="Cho J.-C."/>
            <person name="Choi A."/>
            <person name="Kang I."/>
        </authorList>
    </citation>
    <scope>NUCLEOTIDE SEQUENCE [LARGE SCALE GENOMIC DNA]</scope>
    <source>
        <strain evidence="8 9">SAORIC-696</strain>
    </source>
</reference>
<sequence length="197" mass="22627">MLEIKTPLELIGEFKRLDSIIDFNRPRIELDMGCGKGRFTTELAKRYPEALVMGADIKLDRLRKLNGKAARADCSNVEALHCLGWELFGTQLPDHTIDRVHVICPDPWPKERHRRNRMLSSEFVYRVTRKIKKGGSLHLATDDLPYLEWIKTVTSQLPFLEPDQSVLADIADVQTEFEMNFATQDKPVIHLGFRVLA</sequence>
<dbReference type="Gene3D" id="3.40.50.150">
    <property type="entry name" value="Vaccinia Virus protein VP39"/>
    <property type="match status" value="1"/>
</dbReference>
<dbReference type="PANTHER" id="PTHR23417:SF14">
    <property type="entry name" value="PENTACOTRIPEPTIDE-REPEAT REGION OF PRORP DOMAIN-CONTAINING PROTEIN"/>
    <property type="match status" value="1"/>
</dbReference>
<accession>A0ABY7VQA6</accession>
<dbReference type="RefSeq" id="WP_274150429.1">
    <property type="nucleotide sequence ID" value="NZ_CP117811.1"/>
</dbReference>
<comment type="catalytic activity">
    <reaction evidence="1 7">
        <text>guanosine(46) in tRNA + S-adenosyl-L-methionine = N(7)-methylguanosine(46) in tRNA + S-adenosyl-L-homocysteine</text>
        <dbReference type="Rhea" id="RHEA:42708"/>
        <dbReference type="Rhea" id="RHEA-COMP:10188"/>
        <dbReference type="Rhea" id="RHEA-COMP:10189"/>
        <dbReference type="ChEBI" id="CHEBI:57856"/>
        <dbReference type="ChEBI" id="CHEBI:59789"/>
        <dbReference type="ChEBI" id="CHEBI:74269"/>
        <dbReference type="ChEBI" id="CHEBI:74480"/>
        <dbReference type="EC" id="2.1.1.33"/>
    </reaction>
</comment>
<evidence type="ECO:0000256" key="6">
    <source>
        <dbReference type="ARBA" id="ARBA00022694"/>
    </source>
</evidence>
<dbReference type="PROSITE" id="PS51625">
    <property type="entry name" value="SAM_MT_TRMB"/>
    <property type="match status" value="1"/>
</dbReference>
<feature type="binding site" evidence="7">
    <location>
        <position position="110"/>
    </location>
    <ligand>
        <name>substrate</name>
    </ligand>
</feature>
<evidence type="ECO:0000313" key="9">
    <source>
        <dbReference type="Proteomes" id="UP001214250"/>
    </source>
</evidence>
<keyword evidence="9" id="KW-1185">Reference proteome</keyword>
<evidence type="ECO:0000313" key="8">
    <source>
        <dbReference type="EMBL" id="WDE96363.1"/>
    </source>
</evidence>
<name>A0ABY7VQA6_9BACT</name>
<dbReference type="SUPFAM" id="SSF53335">
    <property type="entry name" value="S-adenosyl-L-methionine-dependent methyltransferases"/>
    <property type="match status" value="1"/>
</dbReference>
<dbReference type="InterPro" id="IPR029063">
    <property type="entry name" value="SAM-dependent_MTases_sf"/>
</dbReference>
<comment type="function">
    <text evidence="2 7">Catalyzes the formation of N(7)-methylguanine at position 46 (m7G46) in tRNA.</text>
</comment>
<dbReference type="EMBL" id="CP117811">
    <property type="protein sequence ID" value="WDE96363.1"/>
    <property type="molecule type" value="Genomic_DNA"/>
</dbReference>
<comment type="similarity">
    <text evidence="7">Belongs to the class I-like SAM-binding methyltransferase superfamily. TrmB family.</text>
</comment>
<comment type="pathway">
    <text evidence="7">tRNA modification; N(7)-methylguanine-tRNA biosynthesis.</text>
</comment>
<dbReference type="CDD" id="cd02440">
    <property type="entry name" value="AdoMet_MTases"/>
    <property type="match status" value="1"/>
</dbReference>